<evidence type="ECO:0000313" key="1">
    <source>
        <dbReference type="EMBL" id="SPC34705.1"/>
    </source>
</evidence>
<dbReference type="GeneID" id="41595531"/>
<dbReference type="KEGG" id="ncv:NCAV_1540"/>
<name>A0A2K5AST0_9ARCH</name>
<keyword evidence="2" id="KW-1185">Reference proteome</keyword>
<gene>
    <name evidence="1" type="ORF">NCAV_1540</name>
</gene>
<accession>A0A2K5AST0</accession>
<dbReference type="RefSeq" id="WP_103286686.1">
    <property type="nucleotide sequence ID" value="NZ_LT981265.1"/>
</dbReference>
<organism evidence="1 2">
    <name type="scientific">Candidatus Nitrosocaldus cavascurensis</name>
    <dbReference type="NCBI Taxonomy" id="2058097"/>
    <lineage>
        <taxon>Archaea</taxon>
        <taxon>Nitrososphaerota</taxon>
        <taxon>Nitrososphaeria</taxon>
        <taxon>Candidatus Nitrosocaldales</taxon>
        <taxon>Candidatus Nitrosocaldaceae</taxon>
        <taxon>Candidatus Nitrosocaldus</taxon>
    </lineage>
</organism>
<evidence type="ECO:0000313" key="2">
    <source>
        <dbReference type="Proteomes" id="UP000236248"/>
    </source>
</evidence>
<dbReference type="Proteomes" id="UP000236248">
    <property type="component" value="Chromosome NCAV"/>
</dbReference>
<dbReference type="EMBL" id="LT981265">
    <property type="protein sequence ID" value="SPC34705.1"/>
    <property type="molecule type" value="Genomic_DNA"/>
</dbReference>
<protein>
    <submittedName>
        <fullName evidence="1">Uncharacterized protein</fullName>
    </submittedName>
</protein>
<sequence>MWRLNVRRMYLNNVFDVGKFFVNRRFNIQHGELLLLQLVKKDDPRHLGRIRGIMESDGVVEDEHDESVELYGRKWKYAILASRSIRLQPRDWFDLDDIIGINARKYYTQVEAMRLEHDDALAVERRLARYLKHIKQ</sequence>
<dbReference type="AlphaFoldDB" id="A0A2K5AST0"/>
<proteinExistence type="predicted"/>
<reference evidence="2" key="1">
    <citation type="submission" date="2018-01" db="EMBL/GenBank/DDBJ databases">
        <authorList>
            <person name="Kerou L M."/>
        </authorList>
    </citation>
    <scope>NUCLEOTIDE SEQUENCE [LARGE SCALE GENOMIC DNA]</scope>
    <source>
        <strain evidence="2">SCU2</strain>
    </source>
</reference>